<dbReference type="GO" id="GO:0004177">
    <property type="term" value="F:aminopeptidase activity"/>
    <property type="evidence" value="ECO:0007669"/>
    <property type="project" value="UniProtKB-KW"/>
</dbReference>
<dbReference type="InterPro" id="IPR005944">
    <property type="entry name" value="Pro_iminopeptidase"/>
</dbReference>
<evidence type="ECO:0000256" key="2">
    <source>
        <dbReference type="ARBA" id="ARBA00004496"/>
    </source>
</evidence>
<organism evidence="13 14">
    <name type="scientific">Maribacter flavus</name>
    <dbReference type="NCBI Taxonomy" id="1658664"/>
    <lineage>
        <taxon>Bacteria</taxon>
        <taxon>Pseudomonadati</taxon>
        <taxon>Bacteroidota</taxon>
        <taxon>Flavobacteriia</taxon>
        <taxon>Flavobacteriales</taxon>
        <taxon>Flavobacteriaceae</taxon>
        <taxon>Maribacter</taxon>
    </lineage>
</organism>
<dbReference type="Pfam" id="PF00561">
    <property type="entry name" value="Abhydrolase_1"/>
    <property type="match status" value="1"/>
</dbReference>
<evidence type="ECO:0000313" key="13">
    <source>
        <dbReference type="EMBL" id="KAA2217221.1"/>
    </source>
</evidence>
<dbReference type="AlphaFoldDB" id="A0A5B2TRF0"/>
<comment type="caution">
    <text evidence="13">The sequence shown here is derived from an EMBL/GenBank/DDBJ whole genome shotgun (WGS) entry which is preliminary data.</text>
</comment>
<evidence type="ECO:0000256" key="9">
    <source>
        <dbReference type="ARBA" id="ARBA00022801"/>
    </source>
</evidence>
<dbReference type="Proteomes" id="UP000323188">
    <property type="component" value="Unassembled WGS sequence"/>
</dbReference>
<dbReference type="RefSeq" id="WP_154919706.1">
    <property type="nucleotide sequence ID" value="NZ_VUOE01000002.1"/>
</dbReference>
<evidence type="ECO:0000256" key="10">
    <source>
        <dbReference type="ARBA" id="ARBA00029605"/>
    </source>
</evidence>
<dbReference type="InterPro" id="IPR002410">
    <property type="entry name" value="Peptidase_S33"/>
</dbReference>
<dbReference type="GO" id="GO:0005737">
    <property type="term" value="C:cytoplasm"/>
    <property type="evidence" value="ECO:0007669"/>
    <property type="project" value="UniProtKB-SubCell"/>
</dbReference>
<dbReference type="EMBL" id="VUOE01000002">
    <property type="protein sequence ID" value="KAA2217221.1"/>
    <property type="molecule type" value="Genomic_DNA"/>
</dbReference>
<dbReference type="SUPFAM" id="SSF53474">
    <property type="entry name" value="alpha/beta-Hydrolases"/>
    <property type="match status" value="1"/>
</dbReference>
<evidence type="ECO:0000256" key="7">
    <source>
        <dbReference type="ARBA" id="ARBA00022490"/>
    </source>
</evidence>
<name>A0A5B2TRF0_9FLAO</name>
<comment type="catalytic activity">
    <reaction evidence="1">
        <text>Release of N-terminal proline from a peptide.</text>
        <dbReference type="EC" id="3.4.11.5"/>
    </reaction>
</comment>
<protein>
    <recommendedName>
        <fullName evidence="5">Proline iminopeptidase</fullName>
        <ecNumber evidence="4">3.4.11.5</ecNumber>
    </recommendedName>
    <alternativeName>
        <fullName evidence="10">Prolyl aminopeptidase</fullName>
    </alternativeName>
</protein>
<reference evidence="13 14" key="1">
    <citation type="submission" date="2019-09" db="EMBL/GenBank/DDBJ databases">
        <authorList>
            <person name="Khan S.A."/>
            <person name="Jeon C.O."/>
            <person name="Chun B.H."/>
            <person name="Jeong S.E."/>
        </authorList>
    </citation>
    <scope>NUCLEOTIDE SEQUENCE [LARGE SCALE GENOMIC DNA]</scope>
    <source>
        <strain evidence="13 14">KCTC 42508</strain>
    </source>
</reference>
<gene>
    <name evidence="13" type="ORF">F0361_14790</name>
</gene>
<evidence type="ECO:0000313" key="14">
    <source>
        <dbReference type="Proteomes" id="UP000323188"/>
    </source>
</evidence>
<accession>A0A5B2TRF0</accession>
<dbReference type="GO" id="GO:0006508">
    <property type="term" value="P:proteolysis"/>
    <property type="evidence" value="ECO:0007669"/>
    <property type="project" value="UniProtKB-KW"/>
</dbReference>
<evidence type="ECO:0000256" key="6">
    <source>
        <dbReference type="ARBA" id="ARBA00022438"/>
    </source>
</evidence>
<keyword evidence="7" id="KW-0963">Cytoplasm</keyword>
<dbReference type="PRINTS" id="PR00793">
    <property type="entry name" value="PROAMNOPTASE"/>
</dbReference>
<feature type="domain" description="AB hydrolase-1" evidence="12">
    <location>
        <begin position="50"/>
        <end position="326"/>
    </location>
</feature>
<evidence type="ECO:0000256" key="11">
    <source>
        <dbReference type="SAM" id="SignalP"/>
    </source>
</evidence>
<evidence type="ECO:0000259" key="12">
    <source>
        <dbReference type="Pfam" id="PF00561"/>
    </source>
</evidence>
<dbReference type="PANTHER" id="PTHR43722:SF1">
    <property type="entry name" value="PROLINE IMINOPEPTIDASE"/>
    <property type="match status" value="1"/>
</dbReference>
<keyword evidence="9 13" id="KW-0378">Hydrolase</keyword>
<keyword evidence="11" id="KW-0732">Signal</keyword>
<evidence type="ECO:0000256" key="1">
    <source>
        <dbReference type="ARBA" id="ARBA00001585"/>
    </source>
</evidence>
<keyword evidence="8" id="KW-0645">Protease</keyword>
<dbReference type="InterPro" id="IPR029058">
    <property type="entry name" value="AB_hydrolase_fold"/>
</dbReference>
<dbReference type="EC" id="3.4.11.5" evidence="4"/>
<comment type="similarity">
    <text evidence="3">Belongs to the peptidase S33 family.</text>
</comment>
<proteinExistence type="inferred from homology"/>
<comment type="subcellular location">
    <subcellularLocation>
        <location evidence="2">Cytoplasm</location>
    </subcellularLocation>
</comment>
<keyword evidence="6" id="KW-0031">Aminopeptidase</keyword>
<evidence type="ECO:0000256" key="8">
    <source>
        <dbReference type="ARBA" id="ARBA00022670"/>
    </source>
</evidence>
<dbReference type="PANTHER" id="PTHR43722">
    <property type="entry name" value="PROLINE IMINOPEPTIDASE"/>
    <property type="match status" value="1"/>
</dbReference>
<feature type="chain" id="PRO_5022827095" description="Proline iminopeptidase" evidence="11">
    <location>
        <begin position="21"/>
        <end position="346"/>
    </location>
</feature>
<sequence>MKLSNLTFLFFLFYSIYANAQGNSINEERFISIGGIEQWITIKGNDKSKPVVLFLHGGPGSTMSHFENNIYGSWENDFVLVHWDQRGAGKTYGRNFPSVVDEEFYIENPLKVEQMANDGIELTKYIIEYLDKQKVILVGTSWGSVLGMKMALKYPDFYHVYIGHSQVVDFSKNISYAYKKVNEMAINKKDSISLELLHTLDKPPYENARSYGQLLRIIKKYEGENSIPAPESWWKIAPKYDNEKDTKARYDGDDYSFINFVGHEKLGIPSMVSDIDFEKDGLVINIPVYLIQGEQDILTSKEVTKPYFDKIKASKKGYYLVPGAAHGHNQSVVDMQYQVIKESLQF</sequence>
<evidence type="ECO:0000256" key="5">
    <source>
        <dbReference type="ARBA" id="ARBA00021843"/>
    </source>
</evidence>
<dbReference type="InterPro" id="IPR000073">
    <property type="entry name" value="AB_hydrolase_1"/>
</dbReference>
<evidence type="ECO:0000256" key="3">
    <source>
        <dbReference type="ARBA" id="ARBA00010088"/>
    </source>
</evidence>
<evidence type="ECO:0000256" key="4">
    <source>
        <dbReference type="ARBA" id="ARBA00012568"/>
    </source>
</evidence>
<feature type="signal peptide" evidence="11">
    <location>
        <begin position="1"/>
        <end position="20"/>
    </location>
</feature>
<dbReference type="Gene3D" id="3.40.50.1820">
    <property type="entry name" value="alpha/beta hydrolase"/>
    <property type="match status" value="1"/>
</dbReference>